<dbReference type="InterPro" id="IPR043427">
    <property type="entry name" value="YscJ/FliF"/>
</dbReference>
<evidence type="ECO:0000259" key="13">
    <source>
        <dbReference type="Pfam" id="PF08345"/>
    </source>
</evidence>
<evidence type="ECO:0000256" key="6">
    <source>
        <dbReference type="ARBA" id="ARBA00022989"/>
    </source>
</evidence>
<keyword evidence="15" id="KW-1185">Reference proteome</keyword>
<dbReference type="InterPro" id="IPR013556">
    <property type="entry name" value="Flag_M-ring_C"/>
</dbReference>
<dbReference type="GO" id="GO:0003774">
    <property type="term" value="F:cytoskeletal motor activity"/>
    <property type="evidence" value="ECO:0007669"/>
    <property type="project" value="InterPro"/>
</dbReference>
<keyword evidence="6 11" id="KW-1133">Transmembrane helix</keyword>
<dbReference type="GO" id="GO:0009431">
    <property type="term" value="C:bacterial-type flagellum basal body, MS ring"/>
    <property type="evidence" value="ECO:0007669"/>
    <property type="project" value="InterPro"/>
</dbReference>
<evidence type="ECO:0000256" key="5">
    <source>
        <dbReference type="ARBA" id="ARBA00022692"/>
    </source>
</evidence>
<keyword evidence="14" id="KW-0969">Cilium</keyword>
<feature type="domain" description="Flagellar M-ring C-terminal" evidence="13">
    <location>
        <begin position="258"/>
        <end position="402"/>
    </location>
</feature>
<dbReference type="PRINTS" id="PR01009">
    <property type="entry name" value="FLGMRINGFLIF"/>
</dbReference>
<feature type="region of interest" description="Disordered" evidence="10">
    <location>
        <begin position="492"/>
        <end position="511"/>
    </location>
</feature>
<dbReference type="Gene3D" id="3.30.300.30">
    <property type="match status" value="1"/>
</dbReference>
<dbReference type="PANTHER" id="PTHR30046:SF0">
    <property type="entry name" value="FLAGELLAR M-RING PROTEIN"/>
    <property type="match status" value="1"/>
</dbReference>
<keyword evidence="8 9" id="KW-0975">Bacterial flagellum</keyword>
<evidence type="ECO:0000256" key="4">
    <source>
        <dbReference type="ARBA" id="ARBA00022475"/>
    </source>
</evidence>
<keyword evidence="7 11" id="KW-0472">Membrane</keyword>
<evidence type="ECO:0000313" key="15">
    <source>
        <dbReference type="Proteomes" id="UP000614490"/>
    </source>
</evidence>
<evidence type="ECO:0000256" key="7">
    <source>
        <dbReference type="ARBA" id="ARBA00023136"/>
    </source>
</evidence>
<keyword evidence="14" id="KW-0966">Cell projection</keyword>
<comment type="similarity">
    <text evidence="3 9">Belongs to the FliF family.</text>
</comment>
<organism evidence="14 15">
    <name type="scientific">Halobacillus yeomjeoni</name>
    <dbReference type="NCBI Taxonomy" id="311194"/>
    <lineage>
        <taxon>Bacteria</taxon>
        <taxon>Bacillati</taxon>
        <taxon>Bacillota</taxon>
        <taxon>Bacilli</taxon>
        <taxon>Bacillales</taxon>
        <taxon>Bacillaceae</taxon>
        <taxon>Halobacillus</taxon>
    </lineage>
</organism>
<accession>A0A931HTH9</accession>
<dbReference type="NCBIfam" id="TIGR00206">
    <property type="entry name" value="fliF"/>
    <property type="match status" value="1"/>
</dbReference>
<dbReference type="Pfam" id="PF08345">
    <property type="entry name" value="YscJ_FliF_C"/>
    <property type="match status" value="1"/>
</dbReference>
<dbReference type="InterPro" id="IPR006182">
    <property type="entry name" value="FliF_N_dom"/>
</dbReference>
<evidence type="ECO:0000256" key="10">
    <source>
        <dbReference type="SAM" id="MobiDB-lite"/>
    </source>
</evidence>
<dbReference type="InterPro" id="IPR000067">
    <property type="entry name" value="FlgMring_FliF"/>
</dbReference>
<evidence type="ECO:0000256" key="8">
    <source>
        <dbReference type="ARBA" id="ARBA00023143"/>
    </source>
</evidence>
<feature type="domain" description="Flagellar M-ring N-terminal" evidence="12">
    <location>
        <begin position="46"/>
        <end position="220"/>
    </location>
</feature>
<evidence type="ECO:0000256" key="1">
    <source>
        <dbReference type="ARBA" id="ARBA00004117"/>
    </source>
</evidence>
<comment type="caution">
    <text evidence="14">The sequence shown here is derived from an EMBL/GenBank/DDBJ whole genome shotgun (WGS) entry which is preliminary data.</text>
</comment>
<sequence>MKEKLLTYKNQFSTFWGERSKGQKGLILGSVAALLVILIVASVVASSSKMVPLYRDLTLQEIGQIKTELDTRGVPYELDQGGTTIMVPETQAETLLVDLAASGLPDSGSIDYGFFSANTSWGMTDNEFDVIKLDAMQTELANLMKGIGGIQDAKVMINMPEEQIFASASPQEASASIVLNVQPGYKLENNQIEALYNLASKSVPNLTNDNIVIMDQNFNYFDIKDSNYSGEQDAYTYQQNVKQDIERDIKQRVQRMLGMMIGQQKVVATVTADIDFTKENRVEELIEPVDPETMEGLPVSVERIEETYEGGIPEGGIPGAGEDDIANYPAGVAGAGGDYSMTKETINNEFNRIRKNIEESPYKVRDLGIQVAIDNTKGVDEEGTVQYLSAEEQQTVEQSVQSILNSMITTSVNESYGEINPDEKVSIVFQEFNGQPEFPDSGGGVPIWMYAGGAVLAALLIVLIVMAFRKRKDTEEVYEESYQEYQAEVPDIDSYKEPATEANQKKRQLEKMAKDRPEDFAKLLRTWIADD</sequence>
<dbReference type="Proteomes" id="UP000614490">
    <property type="component" value="Unassembled WGS sequence"/>
</dbReference>
<name>A0A931HTH9_9BACI</name>
<comment type="subcellular location">
    <subcellularLocation>
        <location evidence="1 9">Bacterial flagellum basal body</location>
    </subcellularLocation>
    <subcellularLocation>
        <location evidence="2">Cell membrane</location>
        <topology evidence="2">Multi-pass membrane protein</topology>
    </subcellularLocation>
</comment>
<protein>
    <recommendedName>
        <fullName evidence="9">Flagellar M-ring protein</fullName>
    </recommendedName>
</protein>
<comment type="function">
    <text evidence="9">The M ring may be actively involved in energy transduction.</text>
</comment>
<evidence type="ECO:0000313" key="14">
    <source>
        <dbReference type="EMBL" id="MBH0229269.1"/>
    </source>
</evidence>
<evidence type="ECO:0000256" key="3">
    <source>
        <dbReference type="ARBA" id="ARBA00007971"/>
    </source>
</evidence>
<dbReference type="GO" id="GO:0071973">
    <property type="term" value="P:bacterial-type flagellum-dependent cell motility"/>
    <property type="evidence" value="ECO:0007669"/>
    <property type="project" value="InterPro"/>
</dbReference>
<evidence type="ECO:0000256" key="11">
    <source>
        <dbReference type="SAM" id="Phobius"/>
    </source>
</evidence>
<reference evidence="14 15" key="1">
    <citation type="journal article" date="2005" name="Int. J. Syst. Evol. Microbiol.">
        <title>Halobacillus yeomjeoni sp. nov., isolated from a marine solar saltern in Korea.</title>
        <authorList>
            <person name="Yoon J.H."/>
            <person name="Kang S.J."/>
            <person name="Lee C.H."/>
            <person name="Oh H.W."/>
            <person name="Oh T.K."/>
        </authorList>
    </citation>
    <scope>NUCLEOTIDE SEQUENCE [LARGE SCALE GENOMIC DNA]</scope>
    <source>
        <strain evidence="14 15">KCTC 3957</strain>
    </source>
</reference>
<feature type="transmembrane region" description="Helical" evidence="11">
    <location>
        <begin position="447"/>
        <end position="468"/>
    </location>
</feature>
<dbReference type="PIRSF" id="PIRSF004862">
    <property type="entry name" value="FliF"/>
    <property type="match status" value="1"/>
</dbReference>
<dbReference type="PANTHER" id="PTHR30046">
    <property type="entry name" value="FLAGELLAR M-RING PROTEIN"/>
    <property type="match status" value="1"/>
</dbReference>
<dbReference type="GO" id="GO:0005886">
    <property type="term" value="C:plasma membrane"/>
    <property type="evidence" value="ECO:0007669"/>
    <property type="project" value="UniProtKB-SubCell"/>
</dbReference>
<dbReference type="Pfam" id="PF01514">
    <property type="entry name" value="YscJ_FliF"/>
    <property type="match status" value="1"/>
</dbReference>
<dbReference type="InterPro" id="IPR045851">
    <property type="entry name" value="AMP-bd_C_sf"/>
</dbReference>
<proteinExistence type="inferred from homology"/>
<keyword evidence="14" id="KW-0282">Flagellum</keyword>
<keyword evidence="4" id="KW-1003">Cell membrane</keyword>
<keyword evidence="5 11" id="KW-0812">Transmembrane</keyword>
<dbReference type="EMBL" id="JADZSC010000001">
    <property type="protein sequence ID" value="MBH0229269.1"/>
    <property type="molecule type" value="Genomic_DNA"/>
</dbReference>
<feature type="transmembrane region" description="Helical" evidence="11">
    <location>
        <begin position="25"/>
        <end position="45"/>
    </location>
</feature>
<dbReference type="RefSeq" id="WP_197315891.1">
    <property type="nucleotide sequence ID" value="NZ_JADZSC010000001.1"/>
</dbReference>
<evidence type="ECO:0000256" key="9">
    <source>
        <dbReference type="PIRNR" id="PIRNR004862"/>
    </source>
</evidence>
<feature type="compositionally biased region" description="Basic and acidic residues" evidence="10">
    <location>
        <begin position="493"/>
        <end position="511"/>
    </location>
</feature>
<evidence type="ECO:0000259" key="12">
    <source>
        <dbReference type="Pfam" id="PF01514"/>
    </source>
</evidence>
<gene>
    <name evidence="14" type="primary">fliF</name>
    <name evidence="14" type="ORF">H0267_03490</name>
</gene>
<dbReference type="AlphaFoldDB" id="A0A931HTH9"/>
<evidence type="ECO:0000256" key="2">
    <source>
        <dbReference type="ARBA" id="ARBA00004651"/>
    </source>
</evidence>